<gene>
    <name evidence="2" type="ORF">Pc22g09240</name>
    <name evidence="2" type="ORF">PCH_Pc22g09240</name>
</gene>
<dbReference type="OMA" id="ISHQISM"/>
<accession>B6HTZ7</accession>
<reference evidence="2 3" key="1">
    <citation type="journal article" date="2008" name="Nat. Biotechnol.">
        <title>Genome sequencing and analysis of the filamentous fungus Penicillium chrysogenum.</title>
        <authorList>
            <person name="van den Berg M.A."/>
            <person name="Albang R."/>
            <person name="Albermann K."/>
            <person name="Badger J.H."/>
            <person name="Daran J.-M."/>
            <person name="Driessen A.J.M."/>
            <person name="Garcia-Estrada C."/>
            <person name="Fedorova N.D."/>
            <person name="Harris D.M."/>
            <person name="Heijne W.H.M."/>
            <person name="Joardar V.S."/>
            <person name="Kiel J.A.K.W."/>
            <person name="Kovalchuk A."/>
            <person name="Martin J.F."/>
            <person name="Nierman W.C."/>
            <person name="Nijland J.G."/>
            <person name="Pronk J.T."/>
            <person name="Roubos J.A."/>
            <person name="van der Klei I.J."/>
            <person name="van Peij N.N.M.E."/>
            <person name="Veenhuis M."/>
            <person name="von Doehren H."/>
            <person name="Wagner C."/>
            <person name="Wortman J.R."/>
            <person name="Bovenberg R.A.L."/>
        </authorList>
    </citation>
    <scope>NUCLEOTIDE SEQUENCE [LARGE SCALE GENOMIC DNA]</scope>
    <source>
        <strain evidence="3">ATCC 28089 / DSM 1075 / NRRL 1951 / Wisconsin 54-1255</strain>
    </source>
</reference>
<sequence>MWLDSPKTGFSTELLAPLISSERKFQFRLKNKSGEAHDVRPFATLIGPTLFGVDFRLAPKPCPSPPSYAQSEHLLGTLNTELAEIFFQLICPPQHTHSLVAKLHGPVTPVLSTACSDIRVTPLHVTVHVMVISWVTSISRHFQYVHYWDQAKPKAFAHTSGTHKASQITGRARIAAHSELPETRAMEPKGPGPDQHAHLQSSFQPGKNHSAAYSYAELVKQQSHREDEGKPRPVAYDGREAHDAELIYPVHEESYWPQQISHQISMTVDETQDQSPPFAGSPGAWIALPQCCRHSAAPLPAAADSAIRPVDLPQETWTSNKSQFRQWGCGGCLAAGTEGRRHQWVFHFDDGRVSTHPNRGKANKTTSGTILQNFPRGLKGEERLGKPYRERSTGRHDLECPNPPEHESWPIRDQVPYDSYGNHGCRFKPKE</sequence>
<feature type="compositionally biased region" description="Basic and acidic residues" evidence="1">
    <location>
        <begin position="378"/>
        <end position="410"/>
    </location>
</feature>
<dbReference type="EMBL" id="AM920437">
    <property type="protein sequence ID" value="CAP98212.1"/>
    <property type="molecule type" value="Genomic_DNA"/>
</dbReference>
<dbReference type="OrthoDB" id="10581200at2759"/>
<feature type="region of interest" description="Disordered" evidence="1">
    <location>
        <begin position="355"/>
        <end position="431"/>
    </location>
</feature>
<dbReference type="VEuPathDB" id="FungiDB:PCH_Pc22g09240"/>
<organism evidence="2 3">
    <name type="scientific">Penicillium rubens (strain ATCC 28089 / DSM 1075 / NRRL 1951 / Wisconsin 54-1255)</name>
    <name type="common">Penicillium chrysogenum</name>
    <dbReference type="NCBI Taxonomy" id="500485"/>
    <lineage>
        <taxon>Eukaryota</taxon>
        <taxon>Fungi</taxon>
        <taxon>Dikarya</taxon>
        <taxon>Ascomycota</taxon>
        <taxon>Pezizomycotina</taxon>
        <taxon>Eurotiomycetes</taxon>
        <taxon>Eurotiomycetidae</taxon>
        <taxon>Eurotiales</taxon>
        <taxon>Aspergillaceae</taxon>
        <taxon>Penicillium</taxon>
        <taxon>Penicillium chrysogenum species complex</taxon>
    </lineage>
</organism>
<dbReference type="AlphaFoldDB" id="B6HTZ7"/>
<proteinExistence type="predicted"/>
<evidence type="ECO:0000313" key="2">
    <source>
        <dbReference type="EMBL" id="CAP98212.1"/>
    </source>
</evidence>
<feature type="compositionally biased region" description="Polar residues" evidence="1">
    <location>
        <begin position="198"/>
        <end position="207"/>
    </location>
</feature>
<name>B6HTZ7_PENRW</name>
<dbReference type="Proteomes" id="UP000000724">
    <property type="component" value="Contig Pc00c22"/>
</dbReference>
<keyword evidence="3" id="KW-1185">Reference proteome</keyword>
<dbReference type="HOGENOM" id="CLU_636316_0_0_1"/>
<evidence type="ECO:0000313" key="3">
    <source>
        <dbReference type="Proteomes" id="UP000000724"/>
    </source>
</evidence>
<feature type="compositionally biased region" description="Polar residues" evidence="1">
    <location>
        <begin position="363"/>
        <end position="372"/>
    </location>
</feature>
<protein>
    <submittedName>
        <fullName evidence="2">Uncharacterized protein</fullName>
    </submittedName>
</protein>
<feature type="region of interest" description="Disordered" evidence="1">
    <location>
        <begin position="183"/>
        <end position="207"/>
    </location>
</feature>
<evidence type="ECO:0000256" key="1">
    <source>
        <dbReference type="SAM" id="MobiDB-lite"/>
    </source>
</evidence>